<dbReference type="KEGG" id="sod:Sant_1217"/>
<dbReference type="Proteomes" id="UP000019028">
    <property type="component" value="Chromosome"/>
</dbReference>
<proteinExistence type="predicted"/>
<dbReference type="GO" id="GO:0004180">
    <property type="term" value="F:carboxypeptidase activity"/>
    <property type="evidence" value="ECO:0007669"/>
    <property type="project" value="UniProtKB-KW"/>
</dbReference>
<evidence type="ECO:0000313" key="2">
    <source>
        <dbReference type="EMBL" id="AHF76286.1"/>
    </source>
</evidence>
<dbReference type="PANTHER" id="PTHR34385:SF1">
    <property type="entry name" value="PEPTIDOGLYCAN L-ALANYL-D-GLUTAMATE ENDOPEPTIDASE CWLK"/>
    <property type="match status" value="1"/>
</dbReference>
<dbReference type="SUPFAM" id="SSF55166">
    <property type="entry name" value="Hedgehog/DD-peptidase"/>
    <property type="match status" value="1"/>
</dbReference>
<name>W0HR10_9GAMM</name>
<keyword evidence="3" id="KW-1185">Reference proteome</keyword>
<protein>
    <submittedName>
        <fullName evidence="2">Peptidase M15B and M15C DD-carboxypeptidase</fullName>
    </submittedName>
</protein>
<dbReference type="RefSeq" id="WP_025421419.1">
    <property type="nucleotide sequence ID" value="NZ_CP006569.1"/>
</dbReference>
<accession>W0HR10</accession>
<sequence length="224" mass="25203">MMDTLAVTGRTDRHLIPLETGHRLQPLAATAFARLQQAATQAGFSLRPASSFRDFDRQLRIWNGKFHGQRPLLDHFSRPLEALSLATGPRCEAILRWSALPGASRHHWGTDLDIFDPDLLPPGAQLQLTPEEYLPGGCFASLTRWLDRHLGEYGFYRPYARARGGVAVEPWHISYRPLADRAALLLTPAVLLEAWQGQDVAGSGWLAPRLDDIFQRYIDNIDKE</sequence>
<keyword evidence="2" id="KW-0378">Hydrolase</keyword>
<dbReference type="InterPro" id="IPR052179">
    <property type="entry name" value="DD-CPase-like"/>
</dbReference>
<dbReference type="GO" id="GO:0006508">
    <property type="term" value="P:proteolysis"/>
    <property type="evidence" value="ECO:0007669"/>
    <property type="project" value="InterPro"/>
</dbReference>
<dbReference type="AlphaFoldDB" id="W0HR10"/>
<dbReference type="HOGENOM" id="CLU_081855_0_0_6"/>
<dbReference type="Pfam" id="PF02557">
    <property type="entry name" value="VanY"/>
    <property type="match status" value="1"/>
</dbReference>
<evidence type="ECO:0000313" key="3">
    <source>
        <dbReference type="Proteomes" id="UP000019028"/>
    </source>
</evidence>
<gene>
    <name evidence="2" type="primary">vanY</name>
    <name evidence="2" type="ORF">Sant_1217</name>
</gene>
<keyword evidence="2" id="KW-0645">Protease</keyword>
<dbReference type="OrthoDB" id="9792074at2"/>
<dbReference type="EMBL" id="CP006569">
    <property type="protein sequence ID" value="AHF76286.1"/>
    <property type="molecule type" value="Genomic_DNA"/>
</dbReference>
<organism evidence="2 3">
    <name type="scientific">Sodalis praecaptivus</name>
    <dbReference type="NCBI Taxonomy" id="1239307"/>
    <lineage>
        <taxon>Bacteria</taxon>
        <taxon>Pseudomonadati</taxon>
        <taxon>Pseudomonadota</taxon>
        <taxon>Gammaproteobacteria</taxon>
        <taxon>Enterobacterales</taxon>
        <taxon>Bruguierivoracaceae</taxon>
        <taxon>Sodalis</taxon>
    </lineage>
</organism>
<dbReference type="Gene3D" id="3.30.1380.10">
    <property type="match status" value="1"/>
</dbReference>
<dbReference type="PATRIC" id="fig|1239307.3.peg.1303"/>
<reference evidence="2 3" key="1">
    <citation type="journal article" date="2014" name="Genome Biol. Evol.">
        <title>Genome degeneration and adaptation in a nascent stage of symbiosis.</title>
        <authorList>
            <person name="Oakeson K.F."/>
            <person name="Gil R."/>
            <person name="Clayton A.L."/>
            <person name="Dunn D.M."/>
            <person name="von Niederhausern A.C."/>
            <person name="Hamil C."/>
            <person name="Aoyagi A."/>
            <person name="Duval B."/>
            <person name="Baca A."/>
            <person name="Silva F.J."/>
            <person name="Vallier A."/>
            <person name="Jackson D.G."/>
            <person name="Latorre A."/>
            <person name="Weiss R.B."/>
            <person name="Heddi A."/>
            <person name="Moya A."/>
            <person name="Dale C."/>
        </authorList>
    </citation>
    <scope>NUCLEOTIDE SEQUENCE [LARGE SCALE GENOMIC DNA]</scope>
    <source>
        <strain evidence="2 3">HS1</strain>
    </source>
</reference>
<feature type="domain" description="D-alanyl-D-alanine carboxypeptidase-like core" evidence="1">
    <location>
        <begin position="22"/>
        <end position="177"/>
    </location>
</feature>
<evidence type="ECO:0000259" key="1">
    <source>
        <dbReference type="Pfam" id="PF02557"/>
    </source>
</evidence>
<dbReference type="InterPro" id="IPR009045">
    <property type="entry name" value="Zn_M74/Hedgehog-like"/>
</dbReference>
<keyword evidence="2" id="KW-0121">Carboxypeptidase</keyword>
<dbReference type="CDD" id="cd14847">
    <property type="entry name" value="DD-carboxypeptidase_like"/>
    <property type="match status" value="1"/>
</dbReference>
<dbReference type="PANTHER" id="PTHR34385">
    <property type="entry name" value="D-ALANYL-D-ALANINE CARBOXYPEPTIDASE"/>
    <property type="match status" value="1"/>
</dbReference>
<dbReference type="InterPro" id="IPR003709">
    <property type="entry name" value="VanY-like_core_dom"/>
</dbReference>